<dbReference type="NCBIfam" id="NF009466">
    <property type="entry name" value="PRK12826.1-2"/>
    <property type="match status" value="1"/>
</dbReference>
<feature type="binding site" evidence="4">
    <location>
        <begin position="152"/>
        <end position="156"/>
    </location>
    <ligand>
        <name>NADP(+)</name>
        <dbReference type="ChEBI" id="CHEBI:58349"/>
    </ligand>
</feature>
<keyword evidence="5" id="KW-0443">Lipid metabolism</keyword>
<dbReference type="InterPro" id="IPR057326">
    <property type="entry name" value="KR_dom"/>
</dbReference>
<keyword evidence="8" id="KW-1185">Reference proteome</keyword>
<protein>
    <recommendedName>
        <fullName evidence="5">3-oxoacyl-[acyl-carrier-protein] reductase</fullName>
        <ecNumber evidence="5">1.1.1.100</ecNumber>
    </recommendedName>
</protein>
<dbReference type="NCBIfam" id="NF005559">
    <property type="entry name" value="PRK07231.1"/>
    <property type="match status" value="1"/>
</dbReference>
<dbReference type="NCBIfam" id="NF009547">
    <property type="entry name" value="PRK12936.1"/>
    <property type="match status" value="1"/>
</dbReference>
<dbReference type="InterPro" id="IPR036291">
    <property type="entry name" value="NAD(P)-bd_dom_sf"/>
</dbReference>
<feature type="active site" description="Proton acceptor" evidence="3">
    <location>
        <position position="152"/>
    </location>
</feature>
<dbReference type="Pfam" id="PF13561">
    <property type="entry name" value="adh_short_C2"/>
    <property type="match status" value="1"/>
</dbReference>
<dbReference type="OrthoDB" id="9804774at2"/>
<evidence type="ECO:0000256" key="5">
    <source>
        <dbReference type="RuleBase" id="RU366074"/>
    </source>
</evidence>
<keyword evidence="5" id="KW-0444">Lipid biosynthesis</keyword>
<dbReference type="GO" id="GO:0051287">
    <property type="term" value="F:NAD binding"/>
    <property type="evidence" value="ECO:0007669"/>
    <property type="project" value="UniProtKB-UniRule"/>
</dbReference>
<feature type="binding site" evidence="4">
    <location>
        <position position="38"/>
    </location>
    <ligand>
        <name>NADP(+)</name>
        <dbReference type="ChEBI" id="CHEBI:58349"/>
    </ligand>
</feature>
<comment type="pathway">
    <text evidence="5">Lipid metabolism; fatty acid biosynthesis.</text>
</comment>
<dbReference type="PANTHER" id="PTHR42879:SF2">
    <property type="entry name" value="3-OXOACYL-[ACYL-CARRIER-PROTEIN] REDUCTASE FABG"/>
    <property type="match status" value="1"/>
</dbReference>
<dbReference type="FunFam" id="3.40.50.720:FF:000173">
    <property type="entry name" value="3-oxoacyl-[acyl-carrier protein] reductase"/>
    <property type="match status" value="1"/>
</dbReference>
<dbReference type="GO" id="GO:0006633">
    <property type="term" value="P:fatty acid biosynthetic process"/>
    <property type="evidence" value="ECO:0007669"/>
    <property type="project" value="UniProtKB-UniPathway"/>
</dbReference>
<dbReference type="CDD" id="cd05333">
    <property type="entry name" value="BKR_SDR_c"/>
    <property type="match status" value="1"/>
</dbReference>
<sequence>MFDLSGRKALVTGASGGIGEEIARMLHTQGAIVGLHGTRVEKLEALANTLGERVQIFPANLSDRADVKALGEKAEAELGGVDILVNNAGITKDGLFVRMSDDDWDNVLEVNLTAVFRLTRELTHPMMRRRFGRIVNITSVVGVTGNPGQANYCASKAGMIGFSKSLAQEIATRNVTVNCVAPGFIESAMTGKLNDKQKEGIMAAIPMRRMGSGAEVASAVAYLASNEAGYVTGQTIHVNGGMAMI</sequence>
<feature type="domain" description="Ketoreductase" evidence="6">
    <location>
        <begin position="7"/>
        <end position="187"/>
    </location>
</feature>
<dbReference type="GO" id="GO:0004316">
    <property type="term" value="F:3-oxoacyl-[acyl-carrier-protein] reductase (NADPH) activity"/>
    <property type="evidence" value="ECO:0007669"/>
    <property type="project" value="UniProtKB-UniRule"/>
</dbReference>
<dbReference type="UniPathway" id="UPA00094"/>
<feature type="binding site" evidence="4">
    <location>
        <position position="185"/>
    </location>
    <ligand>
        <name>NADP(+)</name>
        <dbReference type="ChEBI" id="CHEBI:58349"/>
    </ligand>
</feature>
<evidence type="ECO:0000256" key="1">
    <source>
        <dbReference type="ARBA" id="ARBA00006484"/>
    </source>
</evidence>
<dbReference type="Proteomes" id="UP000094025">
    <property type="component" value="Unassembled WGS sequence"/>
</dbReference>
<proteinExistence type="inferred from homology"/>
<dbReference type="InterPro" id="IPR050259">
    <property type="entry name" value="SDR"/>
</dbReference>
<evidence type="ECO:0000313" key="7">
    <source>
        <dbReference type="EMBL" id="OAP40586.1"/>
    </source>
</evidence>
<dbReference type="PROSITE" id="PS00061">
    <property type="entry name" value="ADH_SHORT"/>
    <property type="match status" value="1"/>
</dbReference>
<evidence type="ECO:0000259" key="6">
    <source>
        <dbReference type="SMART" id="SM00822"/>
    </source>
</evidence>
<feature type="binding site" evidence="4">
    <location>
        <position position="87"/>
    </location>
    <ligand>
        <name>NADP(+)</name>
        <dbReference type="ChEBI" id="CHEBI:58349"/>
    </ligand>
</feature>
<keyword evidence="4 5" id="KW-0521">NADP</keyword>
<dbReference type="PRINTS" id="PR00080">
    <property type="entry name" value="SDRFAMILY"/>
</dbReference>
<dbReference type="PRINTS" id="PR00081">
    <property type="entry name" value="GDHRDH"/>
</dbReference>
<dbReference type="InterPro" id="IPR002347">
    <property type="entry name" value="SDR_fam"/>
</dbReference>
<dbReference type="SMART" id="SM00822">
    <property type="entry name" value="PKS_KR"/>
    <property type="match status" value="1"/>
</dbReference>
<dbReference type="AlphaFoldDB" id="A0A178XZI1"/>
<comment type="subunit">
    <text evidence="5">Homotetramer.</text>
</comment>
<dbReference type="NCBIfam" id="TIGR01830">
    <property type="entry name" value="3oxo_ACP_reduc"/>
    <property type="match status" value="1"/>
</dbReference>
<comment type="catalytic activity">
    <reaction evidence="5">
        <text>a (3R)-hydroxyacyl-[ACP] + NADP(+) = a 3-oxoacyl-[ACP] + NADPH + H(+)</text>
        <dbReference type="Rhea" id="RHEA:17397"/>
        <dbReference type="Rhea" id="RHEA-COMP:9916"/>
        <dbReference type="Rhea" id="RHEA-COMP:9945"/>
        <dbReference type="ChEBI" id="CHEBI:15378"/>
        <dbReference type="ChEBI" id="CHEBI:57783"/>
        <dbReference type="ChEBI" id="CHEBI:58349"/>
        <dbReference type="ChEBI" id="CHEBI:78776"/>
        <dbReference type="ChEBI" id="CHEBI:78827"/>
        <dbReference type="EC" id="1.1.1.100"/>
    </reaction>
</comment>
<dbReference type="Gene3D" id="3.40.50.720">
    <property type="entry name" value="NAD(P)-binding Rossmann-like Domain"/>
    <property type="match status" value="1"/>
</dbReference>
<comment type="function">
    <text evidence="5">Catalyzes the NADPH-dependent reduction of beta-ketoacyl-ACP substrates to beta-hydroxyacyl-ACP products, the first reductive step in the elongation cycle of fatty acid biosynthesis.</text>
</comment>
<dbReference type="InterPro" id="IPR020904">
    <property type="entry name" value="Sc_DH/Rdtase_CS"/>
</dbReference>
<dbReference type="RefSeq" id="WP_064240894.1">
    <property type="nucleotide sequence ID" value="NZ_LPUX01000053.1"/>
</dbReference>
<evidence type="ECO:0000313" key="8">
    <source>
        <dbReference type="Proteomes" id="UP000094025"/>
    </source>
</evidence>
<comment type="similarity">
    <text evidence="1 5">Belongs to the short-chain dehydrogenases/reductases (SDR) family.</text>
</comment>
<dbReference type="InterPro" id="IPR011284">
    <property type="entry name" value="3oxo_ACP_reduc"/>
</dbReference>
<accession>A0A178XZI1</accession>
<dbReference type="EMBL" id="LPUX01000053">
    <property type="protein sequence ID" value="OAP40586.1"/>
    <property type="molecule type" value="Genomic_DNA"/>
</dbReference>
<organism evidence="7 8">
    <name type="scientific">Sinorhizobium glycinis</name>
    <dbReference type="NCBI Taxonomy" id="1472378"/>
    <lineage>
        <taxon>Bacteria</taxon>
        <taxon>Pseudomonadati</taxon>
        <taxon>Pseudomonadota</taxon>
        <taxon>Alphaproteobacteria</taxon>
        <taxon>Hyphomicrobiales</taxon>
        <taxon>Rhizobiaceae</taxon>
        <taxon>Sinorhizobium/Ensifer group</taxon>
        <taxon>Sinorhizobium</taxon>
    </lineage>
</organism>
<gene>
    <name evidence="7" type="ORF">AU381_01355</name>
</gene>
<comment type="caution">
    <text evidence="7">The sequence shown here is derived from an EMBL/GenBank/DDBJ whole genome shotgun (WGS) entry which is preliminary data.</text>
</comment>
<dbReference type="PANTHER" id="PTHR42879">
    <property type="entry name" value="3-OXOACYL-(ACYL-CARRIER-PROTEIN) REDUCTASE"/>
    <property type="match status" value="1"/>
</dbReference>
<name>A0A178XZI1_9HYPH</name>
<reference evidence="7 8" key="1">
    <citation type="journal article" date="2016" name="Int. J. Syst. Evol. Microbiol.">
        <title>Ensifer glycinis sp. nov., an novel rhizobial species associated with Glycine spp.</title>
        <authorList>
            <person name="Yan H."/>
            <person name="Yan J."/>
            <person name="Sui X.H."/>
            <person name="Wang E.T."/>
            <person name="Chen W.X."/>
            <person name="Zhang X.X."/>
            <person name="Chen W.F."/>
        </authorList>
    </citation>
    <scope>NUCLEOTIDE SEQUENCE [LARGE SCALE GENOMIC DNA]</scope>
    <source>
        <strain evidence="7 8">CCBAU 23380</strain>
    </source>
</reference>
<evidence type="ECO:0000256" key="3">
    <source>
        <dbReference type="PIRSR" id="PIRSR611284-1"/>
    </source>
</evidence>
<evidence type="ECO:0000256" key="2">
    <source>
        <dbReference type="ARBA" id="ARBA00023002"/>
    </source>
</evidence>
<keyword evidence="5" id="KW-0276">Fatty acid metabolism</keyword>
<keyword evidence="2 5" id="KW-0560">Oxidoreductase</keyword>
<dbReference type="EC" id="1.1.1.100" evidence="5"/>
<keyword evidence="5" id="KW-0275">Fatty acid biosynthesis</keyword>
<evidence type="ECO:0000256" key="4">
    <source>
        <dbReference type="PIRSR" id="PIRSR611284-2"/>
    </source>
</evidence>
<dbReference type="SUPFAM" id="SSF51735">
    <property type="entry name" value="NAD(P)-binding Rossmann-fold domains"/>
    <property type="match status" value="1"/>
</dbReference>
<dbReference type="STRING" id="1472378.AU381_01355"/>